<dbReference type="AlphaFoldDB" id="A0A3N4KH41"/>
<organism evidence="1 2">
    <name type="scientific">Morchella conica CCBAS932</name>
    <dbReference type="NCBI Taxonomy" id="1392247"/>
    <lineage>
        <taxon>Eukaryota</taxon>
        <taxon>Fungi</taxon>
        <taxon>Dikarya</taxon>
        <taxon>Ascomycota</taxon>
        <taxon>Pezizomycotina</taxon>
        <taxon>Pezizomycetes</taxon>
        <taxon>Pezizales</taxon>
        <taxon>Morchellaceae</taxon>
        <taxon>Morchella</taxon>
    </lineage>
</organism>
<dbReference type="EMBL" id="ML119147">
    <property type="protein sequence ID" value="RPB09874.1"/>
    <property type="molecule type" value="Genomic_DNA"/>
</dbReference>
<dbReference type="Proteomes" id="UP000277580">
    <property type="component" value="Unassembled WGS sequence"/>
</dbReference>
<keyword evidence="2" id="KW-1185">Reference proteome</keyword>
<protein>
    <submittedName>
        <fullName evidence="1">Uncharacterized protein</fullName>
    </submittedName>
</protein>
<accession>A0A3N4KH41</accession>
<reference evidence="1 2" key="1">
    <citation type="journal article" date="2018" name="Nat. Ecol. Evol.">
        <title>Pezizomycetes genomes reveal the molecular basis of ectomycorrhizal truffle lifestyle.</title>
        <authorList>
            <person name="Murat C."/>
            <person name="Payen T."/>
            <person name="Noel B."/>
            <person name="Kuo A."/>
            <person name="Morin E."/>
            <person name="Chen J."/>
            <person name="Kohler A."/>
            <person name="Krizsan K."/>
            <person name="Balestrini R."/>
            <person name="Da Silva C."/>
            <person name="Montanini B."/>
            <person name="Hainaut M."/>
            <person name="Levati E."/>
            <person name="Barry K.W."/>
            <person name="Belfiori B."/>
            <person name="Cichocki N."/>
            <person name="Clum A."/>
            <person name="Dockter R.B."/>
            <person name="Fauchery L."/>
            <person name="Guy J."/>
            <person name="Iotti M."/>
            <person name="Le Tacon F."/>
            <person name="Lindquist E.A."/>
            <person name="Lipzen A."/>
            <person name="Malagnac F."/>
            <person name="Mello A."/>
            <person name="Molinier V."/>
            <person name="Miyauchi S."/>
            <person name="Poulain J."/>
            <person name="Riccioni C."/>
            <person name="Rubini A."/>
            <person name="Sitrit Y."/>
            <person name="Splivallo R."/>
            <person name="Traeger S."/>
            <person name="Wang M."/>
            <person name="Zifcakova L."/>
            <person name="Wipf D."/>
            <person name="Zambonelli A."/>
            <person name="Paolocci F."/>
            <person name="Nowrousian M."/>
            <person name="Ottonello S."/>
            <person name="Baldrian P."/>
            <person name="Spatafora J.W."/>
            <person name="Henrissat B."/>
            <person name="Nagy L.G."/>
            <person name="Aury J.M."/>
            <person name="Wincker P."/>
            <person name="Grigoriev I.V."/>
            <person name="Bonfante P."/>
            <person name="Martin F.M."/>
        </authorList>
    </citation>
    <scope>NUCLEOTIDE SEQUENCE [LARGE SCALE GENOMIC DNA]</scope>
    <source>
        <strain evidence="1 2">CCBAS932</strain>
    </source>
</reference>
<evidence type="ECO:0000313" key="1">
    <source>
        <dbReference type="EMBL" id="RPB09874.1"/>
    </source>
</evidence>
<gene>
    <name evidence="1" type="ORF">P167DRAFT_576739</name>
</gene>
<proteinExistence type="predicted"/>
<dbReference type="OrthoDB" id="5368875at2759"/>
<dbReference type="InParanoid" id="A0A3N4KH41"/>
<sequence>MIGSVTLEAAQVVEITNWVNSLTISIRDAHVILKQNASTPTSITQVQFNTISRAMSDSNIGWTLSVPVNNLISKILGGIDMRTVDSDIPVFNSGQPLGIIEHNSLMIVDAYRARETAIIDHRLAAQATLERMFGVQDPAQGARESNDQIKVMLARAIWHPMSMEEENYQLQVRLSHIEEKFKCAMKVLYNSDTGAVQYYNKNLVLF</sequence>
<evidence type="ECO:0000313" key="2">
    <source>
        <dbReference type="Proteomes" id="UP000277580"/>
    </source>
</evidence>
<name>A0A3N4KH41_9PEZI</name>